<dbReference type="PANTHER" id="PTHR30451">
    <property type="entry name" value="OUTER MEMBRANE USHER PROTEIN"/>
    <property type="match status" value="1"/>
</dbReference>
<dbReference type="RefSeq" id="WP_111469004.1">
    <property type="nucleotide sequence ID" value="NZ_QLIX01000003.1"/>
</dbReference>
<organism evidence="2 3">
    <name type="scientific">Roseicella frigidaeris</name>
    <dbReference type="NCBI Taxonomy" id="2230885"/>
    <lineage>
        <taxon>Bacteria</taxon>
        <taxon>Pseudomonadati</taxon>
        <taxon>Pseudomonadota</taxon>
        <taxon>Alphaproteobacteria</taxon>
        <taxon>Acetobacterales</taxon>
        <taxon>Roseomonadaceae</taxon>
        <taxon>Roseicella</taxon>
    </lineage>
</organism>
<comment type="caution">
    <text evidence="2">The sequence shown here is derived from an EMBL/GenBank/DDBJ whole genome shotgun (WGS) entry which is preliminary data.</text>
</comment>
<dbReference type="PANTHER" id="PTHR30451:SF5">
    <property type="entry name" value="SLR0019 PROTEIN"/>
    <property type="match status" value="1"/>
</dbReference>
<gene>
    <name evidence="2" type="ORF">DOO78_06945</name>
</gene>
<dbReference type="InterPro" id="IPR025949">
    <property type="entry name" value="PapC-like_C"/>
</dbReference>
<dbReference type="InterPro" id="IPR000015">
    <property type="entry name" value="Fimb_usher"/>
</dbReference>
<evidence type="ECO:0000259" key="1">
    <source>
        <dbReference type="Pfam" id="PF13953"/>
    </source>
</evidence>
<dbReference type="Pfam" id="PF00577">
    <property type="entry name" value="Usher"/>
    <property type="match status" value="2"/>
</dbReference>
<evidence type="ECO:0000313" key="3">
    <source>
        <dbReference type="Proteomes" id="UP000249065"/>
    </source>
</evidence>
<sequence length="792" mass="81146">MWPVLGGKTAIPGAGRERLPRAGPRAALACLLAIAPVAAAGAGERPLLLEVVRNGQPIGKIGEFLDQDGALSAAAEELRSLGIAVPPEAQGRVALQGLRGLRYQLDEAAQQIRLTAEDAALLATELGPPPRQFVAPEAGWGGLLNYDLLGTSAAGRALGAGFLEARLFSPFGLLSNSLLAYTERQGAQAPVIRLDTSLVHDDPDSLRRYTLGDVISGGLAWTRPVRMGGAQVASHFGIRPDLVTFPVPSIGGSAAVPSSVDVLVNGVRQFSGTVEPGPFAVRQLPLFTGAGEVAVVVRDALGRETTSTLPFYATGSLLAPGLAAYSAEAGLVRRSYGLRSDDYREAALNGTLRYGLADWLTAEGHAEFAGQLAMGGAGAVLALGTLGIASAAAAASTSRSAAGARRGTGWQLAAGLERAGRRFSLAGSIIMASRDFNDLAGLAGDPVPRRVARASLGLPLGDLGTLALAFAHIDRGDRLPAADAALAGAVTGRTTILSLTYTRGLFNRATLYATAYGDPGGRQGAGAILGLSFALGMRSAANLNVGHDGGGTYGGMQASQSAALPGEWGWRLYDTEGSLSRHLGEVEYRANWARMTAGLDQVAGRTAARAGIQGSLATLGGGVFAANLIQDSFAVVETGQPQVAVTQENRPAGRTDGAGRLLVTGLRSYDNNRLAIDTGNLPIDAAVGETSRVVRPLNRSGVLVRFPITRGTSARVRLVDAAGAELPIGAVAVLAASGAAAPVGHGGETFFDGLAAENRIAVTLPDGRGCAARFAFAPSADSLPLLGPVPCR</sequence>
<dbReference type="Proteomes" id="UP000249065">
    <property type="component" value="Unassembled WGS sequence"/>
</dbReference>
<dbReference type="GO" id="GO:0009297">
    <property type="term" value="P:pilus assembly"/>
    <property type="evidence" value="ECO:0007669"/>
    <property type="project" value="InterPro"/>
</dbReference>
<dbReference type="GO" id="GO:0015473">
    <property type="term" value="F:fimbrial usher porin activity"/>
    <property type="evidence" value="ECO:0007669"/>
    <property type="project" value="InterPro"/>
</dbReference>
<dbReference type="InterPro" id="IPR042186">
    <property type="entry name" value="FimD_plug_dom"/>
</dbReference>
<feature type="domain" description="PapC-like C-terminal" evidence="1">
    <location>
        <begin position="717"/>
        <end position="776"/>
    </location>
</feature>
<reference evidence="3" key="1">
    <citation type="submission" date="2018-06" db="EMBL/GenBank/DDBJ databases">
        <authorList>
            <person name="Khan S.A."/>
        </authorList>
    </citation>
    <scope>NUCLEOTIDE SEQUENCE [LARGE SCALE GENOMIC DNA]</scope>
    <source>
        <strain evidence="3">DB-1506</strain>
    </source>
</reference>
<accession>A0A327MD45</accession>
<protein>
    <submittedName>
        <fullName evidence="2">Fimbrial biogenesis outer membrane usher protein</fullName>
    </submittedName>
</protein>
<dbReference type="Gene3D" id="2.60.40.3110">
    <property type="match status" value="1"/>
</dbReference>
<dbReference type="AlphaFoldDB" id="A0A327MD45"/>
<dbReference type="GO" id="GO:0009279">
    <property type="term" value="C:cell outer membrane"/>
    <property type="evidence" value="ECO:0007669"/>
    <property type="project" value="TreeGrafter"/>
</dbReference>
<dbReference type="EMBL" id="QLIX01000003">
    <property type="protein sequence ID" value="RAI59973.1"/>
    <property type="molecule type" value="Genomic_DNA"/>
</dbReference>
<dbReference type="Gene3D" id="2.60.40.2610">
    <property type="entry name" value="Outer membrane usher protein FimD, plug domain"/>
    <property type="match status" value="1"/>
</dbReference>
<name>A0A327MD45_9PROT</name>
<keyword evidence="3" id="KW-1185">Reference proteome</keyword>
<dbReference type="Pfam" id="PF13953">
    <property type="entry name" value="PapC_C"/>
    <property type="match status" value="1"/>
</dbReference>
<evidence type="ECO:0000313" key="2">
    <source>
        <dbReference type="EMBL" id="RAI59973.1"/>
    </source>
</evidence>
<dbReference type="OrthoDB" id="8587at2"/>
<proteinExistence type="predicted"/>